<dbReference type="Pfam" id="PF14295">
    <property type="entry name" value="PAN_4"/>
    <property type="match status" value="5"/>
</dbReference>
<dbReference type="InterPro" id="IPR003609">
    <property type="entry name" value="Pan_app"/>
</dbReference>
<dbReference type="InterPro" id="IPR035992">
    <property type="entry name" value="Ricin_B-like_lectins"/>
</dbReference>
<dbReference type="Pfam" id="PF00024">
    <property type="entry name" value="PAN_1"/>
    <property type="match status" value="1"/>
</dbReference>
<dbReference type="SUPFAM" id="SSF50370">
    <property type="entry name" value="Ricin B-like lectins"/>
    <property type="match status" value="1"/>
</dbReference>
<proteinExistence type="predicted"/>
<evidence type="ECO:0000313" key="6">
    <source>
        <dbReference type="EMBL" id="CAD8300473.1"/>
    </source>
</evidence>
<reference evidence="6" key="1">
    <citation type="submission" date="2021-01" db="EMBL/GenBank/DDBJ databases">
        <authorList>
            <person name="Corre E."/>
            <person name="Pelletier E."/>
            <person name="Niang G."/>
            <person name="Scheremetjew M."/>
            <person name="Finn R."/>
            <person name="Kale V."/>
            <person name="Holt S."/>
            <person name="Cochrane G."/>
            <person name="Meng A."/>
            <person name="Brown T."/>
            <person name="Cohen L."/>
        </authorList>
    </citation>
    <scope>NUCLEOTIDE SEQUENCE</scope>
    <source>
        <strain evidence="6">CCMP219</strain>
    </source>
</reference>
<dbReference type="PROSITE" id="PS50948">
    <property type="entry name" value="PAN"/>
    <property type="match status" value="2"/>
</dbReference>
<keyword evidence="2" id="KW-1015">Disulfide bond</keyword>
<dbReference type="GO" id="GO:0006508">
    <property type="term" value="P:proteolysis"/>
    <property type="evidence" value="ECO:0007669"/>
    <property type="project" value="InterPro"/>
</dbReference>
<dbReference type="GO" id="GO:0005576">
    <property type="term" value="C:extracellular region"/>
    <property type="evidence" value="ECO:0007669"/>
    <property type="project" value="InterPro"/>
</dbReference>
<feature type="signal peptide" evidence="4">
    <location>
        <begin position="1"/>
        <end position="34"/>
    </location>
</feature>
<feature type="chain" id="PRO_5031159080" description="Apple domain-containing protein" evidence="4">
    <location>
        <begin position="35"/>
        <end position="782"/>
    </location>
</feature>
<feature type="domain" description="Apple" evidence="5">
    <location>
        <begin position="364"/>
        <end position="435"/>
    </location>
</feature>
<organism evidence="6">
    <name type="scientific">Chlamydomonas euryale</name>
    <dbReference type="NCBI Taxonomy" id="1486919"/>
    <lineage>
        <taxon>Eukaryota</taxon>
        <taxon>Viridiplantae</taxon>
        <taxon>Chlorophyta</taxon>
        <taxon>core chlorophytes</taxon>
        <taxon>Chlorophyceae</taxon>
        <taxon>CS clade</taxon>
        <taxon>Chlamydomonadales</taxon>
        <taxon>Chlamydomonadaceae</taxon>
        <taxon>Chlamydomonas</taxon>
    </lineage>
</organism>
<evidence type="ECO:0000256" key="3">
    <source>
        <dbReference type="SAM" id="MobiDB-lite"/>
    </source>
</evidence>
<dbReference type="Gene3D" id="3.50.4.10">
    <property type="entry name" value="Hepatocyte Growth Factor"/>
    <property type="match status" value="2"/>
</dbReference>
<dbReference type="SMART" id="SM00223">
    <property type="entry name" value="APPLE"/>
    <property type="match status" value="2"/>
</dbReference>
<evidence type="ECO:0000256" key="4">
    <source>
        <dbReference type="SAM" id="SignalP"/>
    </source>
</evidence>
<evidence type="ECO:0000256" key="2">
    <source>
        <dbReference type="ARBA" id="ARBA00023157"/>
    </source>
</evidence>
<feature type="compositionally biased region" description="Acidic residues" evidence="3">
    <location>
        <begin position="756"/>
        <end position="767"/>
    </location>
</feature>
<dbReference type="PROSITE" id="PS51318">
    <property type="entry name" value="TAT"/>
    <property type="match status" value="1"/>
</dbReference>
<name>A0A7R9VNV5_9CHLO</name>
<protein>
    <recommendedName>
        <fullName evidence="5">Apple domain-containing protein</fullName>
    </recommendedName>
</protein>
<keyword evidence="1" id="KW-0677">Repeat</keyword>
<keyword evidence="4" id="KW-0732">Signal</keyword>
<dbReference type="AlphaFoldDB" id="A0A7R9VNV5"/>
<evidence type="ECO:0000259" key="5">
    <source>
        <dbReference type="PROSITE" id="PS50948"/>
    </source>
</evidence>
<evidence type="ECO:0000256" key="1">
    <source>
        <dbReference type="ARBA" id="ARBA00022737"/>
    </source>
</evidence>
<dbReference type="InterPro" id="IPR000177">
    <property type="entry name" value="Apple"/>
</dbReference>
<feature type="domain" description="Apple" evidence="5">
    <location>
        <begin position="544"/>
        <end position="612"/>
    </location>
</feature>
<dbReference type="PROSITE" id="PS51257">
    <property type="entry name" value="PROKAR_LIPOPROTEIN"/>
    <property type="match status" value="1"/>
</dbReference>
<dbReference type="InterPro" id="IPR006311">
    <property type="entry name" value="TAT_signal"/>
</dbReference>
<gene>
    <name evidence="6" type="ORF">CEUR00632_LOCUS15588</name>
</gene>
<feature type="region of interest" description="Disordered" evidence="3">
    <location>
        <begin position="719"/>
        <end position="782"/>
    </location>
</feature>
<sequence>MNAGTRRAAARAPLAAALAALALLACGSPQVAHAQGISNDAQNDFQCWPGVALSGVPIQQPFIAKNPDACSRKCTETSGCSMFTLSKALWCNLKSLPFDSLYGTTKRDDTVLTSCVYKPAGGTLPSPSNAMCYQGQDIQGHVIANTDSVHDPLSCARLCQSVPGCTFSVFRATGLNGSSAPLCQIKTAAFRGSEAPNVTRRDPLVTGLCLRAFPAPEIADPLLGVAGPIPFRIFATGTDRCLRAPSPPYTAGMFPYFSHACDGGESLWTYNSGTQILSHYISDLCLAPVNDESGSLMTLSETCGPASGNRVVSRGSGSLQVLAGPRWILPVGANPLVDGALSVAVTNGAEAYTFVPSPLRAYACYPEVDIPGHTLETIPHIVDAEGCADRCLRDAACAYFTYSDDGACHLRTEPFTDGAGAPAGAARAPHVDRTCLSLKFGSTETSPANYLCYGDQRASGTTVGEVERFSPQACTDLCSEKPECTFSYFWYPDPSPTNGGLCYLGRDVFHGAGPASDNRYDTSVEQLCLSAPGAPGNVASGYLCFDNVEINGGEVWRYLSVVSRDECTRRCEEKAELCTLAVYQPSAGLCILKNNAFGYGGSGSQAAGLSSCLRAASGGNLNSPANYLCYSYQTVAGRQLAVLTGVANTTACANSCTGYPGCAFAVYNPSDSARCTLKSEPFYGNEGNDGNREDWSSGVCFHAPGAPVVTSGFGNPGGPGLGGAQSGVNTTEMDVVGNSTDGGNSTGGGDATDATDATDGDDDDDFVIDWSGVGFGSAMPGK</sequence>
<accession>A0A7R9VNV5</accession>
<dbReference type="EMBL" id="HBEC01033529">
    <property type="protein sequence ID" value="CAD8300473.1"/>
    <property type="molecule type" value="Transcribed_RNA"/>
</dbReference>